<evidence type="ECO:0000313" key="3">
    <source>
        <dbReference type="Proteomes" id="UP000735302"/>
    </source>
</evidence>
<reference evidence="2 3" key="1">
    <citation type="journal article" date="2021" name="Elife">
        <title>Chloroplast acquisition without the gene transfer in kleptoplastic sea slugs, Plakobranchus ocellatus.</title>
        <authorList>
            <person name="Maeda T."/>
            <person name="Takahashi S."/>
            <person name="Yoshida T."/>
            <person name="Shimamura S."/>
            <person name="Takaki Y."/>
            <person name="Nagai Y."/>
            <person name="Toyoda A."/>
            <person name="Suzuki Y."/>
            <person name="Arimoto A."/>
            <person name="Ishii H."/>
            <person name="Satoh N."/>
            <person name="Nishiyama T."/>
            <person name="Hasebe M."/>
            <person name="Maruyama T."/>
            <person name="Minagawa J."/>
            <person name="Obokata J."/>
            <person name="Shigenobu S."/>
        </authorList>
    </citation>
    <scope>NUCLEOTIDE SEQUENCE [LARGE SCALE GENOMIC DNA]</scope>
</reference>
<dbReference type="Proteomes" id="UP000735302">
    <property type="component" value="Unassembled WGS sequence"/>
</dbReference>
<feature type="chain" id="PRO_5043774952" evidence="1">
    <location>
        <begin position="27"/>
        <end position="77"/>
    </location>
</feature>
<accession>A0AAV4D0C6</accession>
<feature type="signal peptide" evidence="1">
    <location>
        <begin position="1"/>
        <end position="26"/>
    </location>
</feature>
<evidence type="ECO:0000313" key="2">
    <source>
        <dbReference type="EMBL" id="GFO37520.1"/>
    </source>
</evidence>
<gene>
    <name evidence="2" type="ORF">PoB_006402500</name>
</gene>
<proteinExistence type="predicted"/>
<keyword evidence="1" id="KW-0732">Signal</keyword>
<sequence length="77" mass="8397">MRQRPQSTAILLACMSVMLLMELACSAPANKCLLKCMRSVLKCKREANVGIATGEDCCDKYTLCYFGCEPNATEAPS</sequence>
<dbReference type="AlphaFoldDB" id="A0AAV4D0C6"/>
<name>A0AAV4D0C6_9GAST</name>
<comment type="caution">
    <text evidence="2">The sequence shown here is derived from an EMBL/GenBank/DDBJ whole genome shotgun (WGS) entry which is preliminary data.</text>
</comment>
<keyword evidence="3" id="KW-1185">Reference proteome</keyword>
<evidence type="ECO:0000256" key="1">
    <source>
        <dbReference type="SAM" id="SignalP"/>
    </source>
</evidence>
<dbReference type="EMBL" id="BLXT01007237">
    <property type="protein sequence ID" value="GFO37520.1"/>
    <property type="molecule type" value="Genomic_DNA"/>
</dbReference>
<protein>
    <submittedName>
        <fullName evidence="2">Uncharacterized protein</fullName>
    </submittedName>
</protein>
<organism evidence="2 3">
    <name type="scientific">Plakobranchus ocellatus</name>
    <dbReference type="NCBI Taxonomy" id="259542"/>
    <lineage>
        <taxon>Eukaryota</taxon>
        <taxon>Metazoa</taxon>
        <taxon>Spiralia</taxon>
        <taxon>Lophotrochozoa</taxon>
        <taxon>Mollusca</taxon>
        <taxon>Gastropoda</taxon>
        <taxon>Heterobranchia</taxon>
        <taxon>Euthyneura</taxon>
        <taxon>Panpulmonata</taxon>
        <taxon>Sacoglossa</taxon>
        <taxon>Placobranchoidea</taxon>
        <taxon>Plakobranchidae</taxon>
        <taxon>Plakobranchus</taxon>
    </lineage>
</organism>